<comment type="caution">
    <text evidence="4">The sequence shown here is derived from an EMBL/GenBank/DDBJ whole genome shotgun (WGS) entry which is preliminary data.</text>
</comment>
<dbReference type="SUPFAM" id="SSF55129">
    <property type="entry name" value="Ribosomal protein L30p/L7e"/>
    <property type="match status" value="1"/>
</dbReference>
<dbReference type="InterPro" id="IPR035808">
    <property type="entry name" value="Ribosomal_uL30_euk_arc"/>
</dbReference>
<dbReference type="GO" id="GO:0003723">
    <property type="term" value="F:RNA binding"/>
    <property type="evidence" value="ECO:0007669"/>
    <property type="project" value="TreeGrafter"/>
</dbReference>
<evidence type="ECO:0000256" key="1">
    <source>
        <dbReference type="ARBA" id="ARBA00007594"/>
    </source>
</evidence>
<organism evidence="4 5">
    <name type="scientific">Sciurus carolinensis</name>
    <name type="common">Eastern gray squirrel</name>
    <dbReference type="NCBI Taxonomy" id="30640"/>
    <lineage>
        <taxon>Eukaryota</taxon>
        <taxon>Metazoa</taxon>
        <taxon>Chordata</taxon>
        <taxon>Craniata</taxon>
        <taxon>Vertebrata</taxon>
        <taxon>Euteleostomi</taxon>
        <taxon>Mammalia</taxon>
        <taxon>Eutheria</taxon>
        <taxon>Euarchontoglires</taxon>
        <taxon>Glires</taxon>
        <taxon>Rodentia</taxon>
        <taxon>Sciuromorpha</taxon>
        <taxon>Sciuridae</taxon>
        <taxon>Sciurinae</taxon>
        <taxon>Sciurini</taxon>
        <taxon>Sciurus</taxon>
    </lineage>
</organism>
<reference evidence="4" key="1">
    <citation type="submission" date="2020-03" db="EMBL/GenBank/DDBJ databases">
        <title>Studies in the Genomics of Life Span.</title>
        <authorList>
            <person name="Glass D."/>
        </authorList>
    </citation>
    <scope>NUCLEOTIDE SEQUENCE</scope>
    <source>
        <strain evidence="4">SUZIE</strain>
        <tissue evidence="4">Muscle</tissue>
    </source>
</reference>
<dbReference type="GO" id="GO:0000463">
    <property type="term" value="P:maturation of LSU-rRNA from tricistronic rRNA transcript (SSU-rRNA, 5.8S rRNA, LSU-rRNA)"/>
    <property type="evidence" value="ECO:0007669"/>
    <property type="project" value="TreeGrafter"/>
</dbReference>
<comment type="similarity">
    <text evidence="1">Belongs to the universal ribosomal protein uL30 family.</text>
</comment>
<dbReference type="PANTHER" id="PTHR11524">
    <property type="entry name" value="60S RIBOSOMAL PROTEIN L7"/>
    <property type="match status" value="1"/>
</dbReference>
<protein>
    <submittedName>
        <fullName evidence="4">60S ribosomal protein L7-like 1</fullName>
    </submittedName>
</protein>
<keyword evidence="5" id="KW-1185">Reference proteome</keyword>
<dbReference type="EMBL" id="JAATJV010391895">
    <property type="protein sequence ID" value="MBZ3884215.1"/>
    <property type="molecule type" value="Genomic_DNA"/>
</dbReference>
<name>A0AA41N5N0_SCICA</name>
<dbReference type="GO" id="GO:0022625">
    <property type="term" value="C:cytosolic large ribosomal subunit"/>
    <property type="evidence" value="ECO:0007669"/>
    <property type="project" value="TreeGrafter"/>
</dbReference>
<evidence type="ECO:0000259" key="2">
    <source>
        <dbReference type="Pfam" id="PF00327"/>
    </source>
</evidence>
<dbReference type="Pfam" id="PF00327">
    <property type="entry name" value="Ribosomal_L30"/>
    <property type="match status" value="1"/>
</dbReference>
<evidence type="ECO:0000313" key="4">
    <source>
        <dbReference type="EMBL" id="MBZ3884215.1"/>
    </source>
</evidence>
<dbReference type="CDD" id="cd01657">
    <property type="entry name" value="Ribosomal_L7_archeal_euk"/>
    <property type="match status" value="1"/>
</dbReference>
<dbReference type="Pfam" id="PF08079">
    <property type="entry name" value="Ribosomal_L30_N"/>
    <property type="match status" value="1"/>
</dbReference>
<accession>A0AA41N5N0</accession>
<feature type="domain" description="Large ribosomal subunit protein uL30-like ferredoxin-like fold" evidence="2">
    <location>
        <begin position="88"/>
        <end position="135"/>
    </location>
</feature>
<dbReference type="InterPro" id="IPR016082">
    <property type="entry name" value="Ribosomal_uL30_ferredoxin-like"/>
</dbReference>
<dbReference type="Gene3D" id="3.30.1390.20">
    <property type="entry name" value="Ribosomal protein L30, ferredoxin-like fold domain"/>
    <property type="match status" value="1"/>
</dbReference>
<feature type="domain" description="Large ribosomal subunit protein uL30 N-terminal eukaryotes" evidence="3">
    <location>
        <begin position="13"/>
        <end position="81"/>
    </location>
</feature>
<dbReference type="InterPro" id="IPR012988">
    <property type="entry name" value="Ribosomal_uL30_N_euk"/>
</dbReference>
<dbReference type="InterPro" id="IPR039699">
    <property type="entry name" value="Ribosomal_uL30"/>
</dbReference>
<proteinExistence type="inferred from homology"/>
<dbReference type="Proteomes" id="UP001166674">
    <property type="component" value="Unassembled WGS sequence"/>
</dbReference>
<dbReference type="InterPro" id="IPR036919">
    <property type="entry name" value="Ribo_uL30_ferredoxin-like_sf"/>
</dbReference>
<evidence type="ECO:0000313" key="5">
    <source>
        <dbReference type="Proteomes" id="UP001166674"/>
    </source>
</evidence>
<sequence length="245" mass="28594">MVEEEQREKIPLVPENLLKQRKTSQTLKATQAKQELLAKERKGKQFRFKQLKSFLHDSWRKKRDQVCVRQLEVKPHALEMPDKHSLAFVACIQRVSGVSLLVQRTIARLHLKKIFSGVFVKDTPKSLKLLQIVEPSLTWGFPNLKSVWELILKCEQAKVNNKTIHLTVHTVIEEHLGRFDVICLEDLIHEIVFPGKYFWEISRFLCPFHLSVAHHATKNRVGFLKEMGLPGYQGERINQLIRHLN</sequence>
<keyword evidence="4" id="KW-0687">Ribonucleoprotein</keyword>
<dbReference type="PANTHER" id="PTHR11524:SF13">
    <property type="entry name" value="RIBOSOMAL PROTEIN UL30-LIKE"/>
    <property type="match status" value="1"/>
</dbReference>
<gene>
    <name evidence="4" type="ORF">SUZIE_176825</name>
</gene>
<dbReference type="GO" id="GO:0003735">
    <property type="term" value="F:structural constituent of ribosome"/>
    <property type="evidence" value="ECO:0007669"/>
    <property type="project" value="TreeGrafter"/>
</dbReference>
<dbReference type="AlphaFoldDB" id="A0AA41N5N0"/>
<keyword evidence="4" id="KW-0689">Ribosomal protein</keyword>
<evidence type="ECO:0000259" key="3">
    <source>
        <dbReference type="Pfam" id="PF08079"/>
    </source>
</evidence>